<keyword evidence="5 8" id="KW-1133">Transmembrane helix</keyword>
<sequence>MRQAGRAALELEIGDTMVIRWGRLQPAIWATVILLVSITAADAAGDKASKPSEFILLVQIALLIAVGRGLGELMQRIGQPSVIGELLGGLLLGPSLFGWLWPSAHGVIFPPSGEQKALIDGIAQFGILLLLLLTGMDTDLKLVRKVGRAATTISVAGIAVPFVCGFVLGEFLPDGLLPHPEARLIASLFLGTALSISSVKIVAVVVREMNFMRRNVGQIIVASAIIDDTLGWIIIAVIFSLASRGSLDILSVAQALFGTLAFLAASFTIGRRLVFRLIRWANDNLVSSAAVITVILLLMSGMAMITHLIGVHTVLGAFIAGVLVGESPILTRQIDERLRGLISSLFMPVFFGLAGLSADLTVLKDPSVLGLTAALVLIASIGKFGGAFVGGALGGLTRQESYALASGMNARGSTEVIIATIGLSMGVLSQTMFSMIVTMAILTTMAMPPMLRSALARLPLGQDEKERLEREEYEQRGFVANLERLLLAVDESSNATFAAHLAGQLAGGRGLPITVLHVGANAKLQEKNRADEESPEAAVINAAKASAEADADGGGNVDVISRAREETAAEAIAEEAKKGFDLLVVGMDAVAGPDGGFDRQLDDLTSGFDGPLAIAAAKGVHEKEPTANARKILVPVSGSNVSRRGAEVAIALARLSSEPLQVVYVSTTRDKGARRTSPSMSLAHEEAILKDIAATAARYDINVTTRLRANTAPEVAIQQEIASSRADLVVIGVDRIQGDSLNFGSVATAVLGKSKASVLLVSDGDVRPRT</sequence>
<evidence type="ECO:0000256" key="3">
    <source>
        <dbReference type="ARBA" id="ARBA00022448"/>
    </source>
</evidence>
<keyword evidence="4 8" id="KW-0812">Transmembrane</keyword>
<dbReference type="GO" id="GO:0016020">
    <property type="term" value="C:membrane"/>
    <property type="evidence" value="ECO:0007669"/>
    <property type="project" value="UniProtKB-SubCell"/>
</dbReference>
<dbReference type="InterPro" id="IPR006153">
    <property type="entry name" value="Cation/H_exchanger_TM"/>
</dbReference>
<feature type="transmembrane region" description="Helical" evidence="8">
    <location>
        <begin position="82"/>
        <end position="101"/>
    </location>
</feature>
<protein>
    <submittedName>
        <fullName evidence="11">Potassium transporter</fullName>
    </submittedName>
</protein>
<feature type="transmembrane region" description="Helical" evidence="8">
    <location>
        <begin position="184"/>
        <end position="207"/>
    </location>
</feature>
<gene>
    <name evidence="11" type="ORF">GPL21_39750</name>
</gene>
<dbReference type="EMBL" id="WQNF01000062">
    <property type="protein sequence ID" value="MVT71182.1"/>
    <property type="molecule type" value="Genomic_DNA"/>
</dbReference>
<reference evidence="11 12" key="1">
    <citation type="submission" date="2019-12" db="EMBL/GenBank/DDBJ databases">
        <title>Draft genome sequences Bradyrhizobium cajani AMBPC1010, Bradyrhizobium pachyrhizi AMBPC1040 and Bradyrhizobium yuanmingense ALSPC3051, three plant growth promoting strains isolated from nodules of Cajanus cajan L. in Dominican Republic.</title>
        <authorList>
            <person name="Flores-Felix J.D."/>
            <person name="Araujo J."/>
            <person name="Diaz-Alcantara C."/>
            <person name="Gonzalez-Andres F."/>
            <person name="Velazquez E."/>
        </authorList>
    </citation>
    <scope>NUCLEOTIDE SEQUENCE [LARGE SCALE GENOMIC DNA]</scope>
    <source>
        <strain evidence="11 12">1040</strain>
    </source>
</reference>
<evidence type="ECO:0000259" key="9">
    <source>
        <dbReference type="Pfam" id="PF00582"/>
    </source>
</evidence>
<feature type="transmembrane region" description="Helical" evidence="8">
    <location>
        <begin position="152"/>
        <end position="172"/>
    </location>
</feature>
<keyword evidence="12" id="KW-1185">Reference proteome</keyword>
<evidence type="ECO:0000256" key="4">
    <source>
        <dbReference type="ARBA" id="ARBA00022692"/>
    </source>
</evidence>
<dbReference type="InterPro" id="IPR006016">
    <property type="entry name" value="UspA"/>
</dbReference>
<dbReference type="AlphaFoldDB" id="A0A844T6M2"/>
<feature type="transmembrane region" description="Helical" evidence="8">
    <location>
        <begin position="281"/>
        <end position="299"/>
    </location>
</feature>
<name>A0A844T6M2_9BRAD</name>
<feature type="transmembrane region" description="Helical" evidence="8">
    <location>
        <begin position="121"/>
        <end position="140"/>
    </location>
</feature>
<dbReference type="Gene3D" id="3.40.50.620">
    <property type="entry name" value="HUPs"/>
    <property type="match status" value="2"/>
</dbReference>
<feature type="transmembrane region" description="Helical" evidence="8">
    <location>
        <begin position="337"/>
        <end position="356"/>
    </location>
</feature>
<feature type="transmembrane region" description="Helical" evidence="8">
    <location>
        <begin position="305"/>
        <end position="325"/>
    </location>
</feature>
<feature type="transmembrane region" description="Helical" evidence="8">
    <location>
        <begin position="27"/>
        <end position="45"/>
    </location>
</feature>
<comment type="subcellular location">
    <subcellularLocation>
        <location evidence="1">Membrane</location>
        <topology evidence="1">Multi-pass membrane protein</topology>
    </subcellularLocation>
</comment>
<evidence type="ECO:0000256" key="5">
    <source>
        <dbReference type="ARBA" id="ARBA00022989"/>
    </source>
</evidence>
<feature type="transmembrane region" description="Helical" evidence="8">
    <location>
        <begin position="416"/>
        <end position="442"/>
    </location>
</feature>
<feature type="domain" description="Cation/H+ exchanger transmembrane" evidence="10">
    <location>
        <begin position="69"/>
        <end position="450"/>
    </location>
</feature>
<dbReference type="GO" id="GO:0015297">
    <property type="term" value="F:antiporter activity"/>
    <property type="evidence" value="ECO:0007669"/>
    <property type="project" value="InterPro"/>
</dbReference>
<comment type="similarity">
    <text evidence="2">Belongs to the universal stress protein A family.</text>
</comment>
<dbReference type="PANTHER" id="PTHR32468:SF0">
    <property type="entry name" value="K(+)_H(+) ANTIPORTER 1"/>
    <property type="match status" value="1"/>
</dbReference>
<dbReference type="Gene3D" id="1.20.1530.20">
    <property type="match status" value="1"/>
</dbReference>
<evidence type="ECO:0000256" key="2">
    <source>
        <dbReference type="ARBA" id="ARBA00008791"/>
    </source>
</evidence>
<comment type="caution">
    <text evidence="11">The sequence shown here is derived from an EMBL/GenBank/DDBJ whole genome shotgun (WGS) entry which is preliminary data.</text>
</comment>
<evidence type="ECO:0000313" key="11">
    <source>
        <dbReference type="EMBL" id="MVT71182.1"/>
    </source>
</evidence>
<keyword evidence="3" id="KW-0813">Transport</keyword>
<evidence type="ECO:0000256" key="8">
    <source>
        <dbReference type="SAM" id="Phobius"/>
    </source>
</evidence>
<dbReference type="Proteomes" id="UP000436468">
    <property type="component" value="Unassembled WGS sequence"/>
</dbReference>
<dbReference type="InterPro" id="IPR006015">
    <property type="entry name" value="Universal_stress_UspA"/>
</dbReference>
<dbReference type="InterPro" id="IPR050794">
    <property type="entry name" value="CPA2_transporter"/>
</dbReference>
<feature type="domain" description="UspA" evidence="9">
    <location>
        <begin position="483"/>
        <end position="587"/>
    </location>
</feature>
<evidence type="ECO:0000256" key="6">
    <source>
        <dbReference type="ARBA" id="ARBA00023065"/>
    </source>
</evidence>
<keyword evidence="6" id="KW-0406">Ion transport</keyword>
<dbReference type="Pfam" id="PF00999">
    <property type="entry name" value="Na_H_Exchanger"/>
    <property type="match status" value="1"/>
</dbReference>
<feature type="transmembrane region" description="Helical" evidence="8">
    <location>
        <begin position="219"/>
        <end position="243"/>
    </location>
</feature>
<accession>A0A844T6M2</accession>
<evidence type="ECO:0000256" key="1">
    <source>
        <dbReference type="ARBA" id="ARBA00004141"/>
    </source>
</evidence>
<dbReference type="Pfam" id="PF00582">
    <property type="entry name" value="Usp"/>
    <property type="match status" value="2"/>
</dbReference>
<dbReference type="PANTHER" id="PTHR32468">
    <property type="entry name" value="CATION/H + ANTIPORTER"/>
    <property type="match status" value="1"/>
</dbReference>
<feature type="transmembrane region" description="Helical" evidence="8">
    <location>
        <begin position="249"/>
        <end position="269"/>
    </location>
</feature>
<feature type="domain" description="UspA" evidence="9">
    <location>
        <begin position="630"/>
        <end position="761"/>
    </location>
</feature>
<feature type="transmembrane region" description="Helical" evidence="8">
    <location>
        <begin position="368"/>
        <end position="396"/>
    </location>
</feature>
<organism evidence="11 12">
    <name type="scientific">Bradyrhizobium pachyrhizi</name>
    <dbReference type="NCBI Taxonomy" id="280333"/>
    <lineage>
        <taxon>Bacteria</taxon>
        <taxon>Pseudomonadati</taxon>
        <taxon>Pseudomonadota</taxon>
        <taxon>Alphaproteobacteria</taxon>
        <taxon>Hyphomicrobiales</taxon>
        <taxon>Nitrobacteraceae</taxon>
        <taxon>Bradyrhizobium</taxon>
    </lineage>
</organism>
<evidence type="ECO:0000313" key="12">
    <source>
        <dbReference type="Proteomes" id="UP000436468"/>
    </source>
</evidence>
<dbReference type="PRINTS" id="PR01438">
    <property type="entry name" value="UNVRSLSTRESS"/>
</dbReference>
<proteinExistence type="inferred from homology"/>
<keyword evidence="7 8" id="KW-0472">Membrane</keyword>
<dbReference type="SUPFAM" id="SSF52402">
    <property type="entry name" value="Adenine nucleotide alpha hydrolases-like"/>
    <property type="match status" value="2"/>
</dbReference>
<evidence type="ECO:0000259" key="10">
    <source>
        <dbReference type="Pfam" id="PF00999"/>
    </source>
</evidence>
<dbReference type="InterPro" id="IPR038770">
    <property type="entry name" value="Na+/solute_symporter_sf"/>
</dbReference>
<dbReference type="InterPro" id="IPR014729">
    <property type="entry name" value="Rossmann-like_a/b/a_fold"/>
</dbReference>
<dbReference type="GO" id="GO:1902600">
    <property type="term" value="P:proton transmembrane transport"/>
    <property type="evidence" value="ECO:0007669"/>
    <property type="project" value="InterPro"/>
</dbReference>
<dbReference type="CDD" id="cd00293">
    <property type="entry name" value="USP-like"/>
    <property type="match status" value="1"/>
</dbReference>
<feature type="transmembrane region" description="Helical" evidence="8">
    <location>
        <begin position="51"/>
        <end position="70"/>
    </location>
</feature>
<evidence type="ECO:0000256" key="7">
    <source>
        <dbReference type="ARBA" id="ARBA00023136"/>
    </source>
</evidence>